<dbReference type="AlphaFoldDB" id="A0A8S0XU96"/>
<dbReference type="OrthoDB" id="341421at2759"/>
<reference evidence="1 2" key="1">
    <citation type="submission" date="2020-01" db="EMBL/GenBank/DDBJ databases">
        <authorList>
            <person name="Gupta K D."/>
        </authorList>
    </citation>
    <scope>NUCLEOTIDE SEQUENCE [LARGE SCALE GENOMIC DNA]</scope>
</reference>
<name>A0A8S0XU96_CYCAE</name>
<dbReference type="Gene3D" id="3.90.1410.10">
    <property type="entry name" value="set domain protein methyltransferase, domain 1"/>
    <property type="match status" value="1"/>
</dbReference>
<comment type="caution">
    <text evidence="1">The sequence shown here is derived from an EMBL/GenBank/DDBJ whole genome shotgun (WGS) entry which is preliminary data.</text>
</comment>
<protein>
    <recommendedName>
        <fullName evidence="3">SET domain-containing protein</fullName>
    </recommendedName>
</protein>
<dbReference type="SUPFAM" id="SSF82199">
    <property type="entry name" value="SET domain"/>
    <property type="match status" value="1"/>
</dbReference>
<sequence length="253" mass="28848">MTLCPILDFANHHMTIPSASPEATQAKLWNTGPAPKRKFGDNFTLCSPSVHVVAGQELFLKYGAHAKSTLFVEYGFVDVVDWEAPEEETGGEIEVDTYVETLFDQRGELGLWMKDILAKEGYWGDWTMHAIPAPAHPSYRLITTLRFYHILPASANAVPADSDQYVQEWRNVTLGLQEIISEENEHRWKMTLRDMCEDLATNAQRDLAMVSEICLDTQKEWLPSSILFIETLWREEMNVARSVIESLNNHAEF</sequence>
<keyword evidence="2" id="KW-1185">Reference proteome</keyword>
<accession>A0A8S0XU96</accession>
<dbReference type="EMBL" id="CACVBS010000112">
    <property type="protein sequence ID" value="CAA7271714.1"/>
    <property type="molecule type" value="Genomic_DNA"/>
</dbReference>
<organism evidence="1 2">
    <name type="scientific">Cyclocybe aegerita</name>
    <name type="common">Black poplar mushroom</name>
    <name type="synonym">Agrocybe aegerita</name>
    <dbReference type="NCBI Taxonomy" id="1973307"/>
    <lineage>
        <taxon>Eukaryota</taxon>
        <taxon>Fungi</taxon>
        <taxon>Dikarya</taxon>
        <taxon>Basidiomycota</taxon>
        <taxon>Agaricomycotina</taxon>
        <taxon>Agaricomycetes</taxon>
        <taxon>Agaricomycetidae</taxon>
        <taxon>Agaricales</taxon>
        <taxon>Agaricineae</taxon>
        <taxon>Bolbitiaceae</taxon>
        <taxon>Cyclocybe</taxon>
    </lineage>
</organism>
<dbReference type="Proteomes" id="UP000467700">
    <property type="component" value="Unassembled WGS sequence"/>
</dbReference>
<proteinExistence type="predicted"/>
<evidence type="ECO:0008006" key="3">
    <source>
        <dbReference type="Google" id="ProtNLM"/>
    </source>
</evidence>
<evidence type="ECO:0000313" key="2">
    <source>
        <dbReference type="Proteomes" id="UP000467700"/>
    </source>
</evidence>
<dbReference type="InterPro" id="IPR046341">
    <property type="entry name" value="SET_dom_sf"/>
</dbReference>
<gene>
    <name evidence="1" type="ORF">AAE3_LOCUS13999</name>
</gene>
<evidence type="ECO:0000313" key="1">
    <source>
        <dbReference type="EMBL" id="CAA7271714.1"/>
    </source>
</evidence>